<evidence type="ECO:0000256" key="5">
    <source>
        <dbReference type="ARBA" id="ARBA00022806"/>
    </source>
</evidence>
<comment type="similarity">
    <text evidence="7 11">Belongs to the DEAD box helicase family.</text>
</comment>
<protein>
    <recommendedName>
        <fullName evidence="9">DEAD-box ATP-dependent RNA helicase RhpA</fullName>
        <ecNumber evidence="1">3.6.4.13</ecNumber>
    </recommendedName>
</protein>
<dbReference type="InterPro" id="IPR050079">
    <property type="entry name" value="DEAD_box_RNA_helicase"/>
</dbReference>
<dbReference type="CDD" id="cd18787">
    <property type="entry name" value="SF2_C_DEAD"/>
    <property type="match status" value="1"/>
</dbReference>
<dbReference type="InterPro" id="IPR014014">
    <property type="entry name" value="RNA_helicase_DEAD_Q_motif"/>
</dbReference>
<sequence length="431" mass="48111">MSLINFESISLNPSILRALKELGYETPTAIQAAAIPEAILGKDILATAQTGTGKTAAFALPILHRLGENRSYDIRAPRALILTPTRELALQIDNNIRLYARYLRLRTGVIMGGVPAHPQIKMLRRNPDILVATPGRLIDLFDQGFIGLDQIQTFVLDEADRMLDMGFIDDIRRIESLQPRDHQTLLFSATLSPEIEALASRMLREPVRIEVAPVSSVADNITQKVLFVEQNNKRELLHNLFKENDIKRALVFTRTKQRANHVAEQLIRLGISADAIHSSKSQRARQRALMLFDRGKINVLVATDIAARGIDVDGISHVINYELPDDPENYVHRIGRTARAGASGTALSFCDADEVRMLKGIEKLTKSSIAICDNNPFHSIAVASMHKVAKAGNKPQYFQKKPRRFSNSKSKYSSKYSDRKHSSGKRSYKSA</sequence>
<dbReference type="GO" id="GO:0003724">
    <property type="term" value="F:RNA helicase activity"/>
    <property type="evidence" value="ECO:0007669"/>
    <property type="project" value="UniProtKB-EC"/>
</dbReference>
<proteinExistence type="inferred from homology"/>
<dbReference type="GO" id="GO:0005829">
    <property type="term" value="C:cytosol"/>
    <property type="evidence" value="ECO:0007669"/>
    <property type="project" value="TreeGrafter"/>
</dbReference>
<feature type="domain" description="Helicase C-terminal" evidence="14">
    <location>
        <begin position="220"/>
        <end position="383"/>
    </location>
</feature>
<evidence type="ECO:0000256" key="1">
    <source>
        <dbReference type="ARBA" id="ARBA00012552"/>
    </source>
</evidence>
<feature type="region of interest" description="Disordered" evidence="12">
    <location>
        <begin position="393"/>
        <end position="431"/>
    </location>
</feature>
<dbReference type="HOGENOM" id="CLU_003041_28_3_10"/>
<dbReference type="RefSeq" id="WP_012498865.1">
    <property type="nucleotide sequence ID" value="NC_011026.1"/>
</dbReference>
<dbReference type="InterPro" id="IPR001650">
    <property type="entry name" value="Helicase_C-like"/>
</dbReference>
<keyword evidence="6 11" id="KW-0067">ATP-binding</keyword>
<gene>
    <name evidence="16" type="ordered locus">Ctha_0310</name>
</gene>
<dbReference type="PROSITE" id="PS51194">
    <property type="entry name" value="HELICASE_CTER"/>
    <property type="match status" value="1"/>
</dbReference>
<dbReference type="PROSITE" id="PS51195">
    <property type="entry name" value="Q_MOTIF"/>
    <property type="match status" value="1"/>
</dbReference>
<dbReference type="GO" id="GO:0016787">
    <property type="term" value="F:hydrolase activity"/>
    <property type="evidence" value="ECO:0007669"/>
    <property type="project" value="UniProtKB-KW"/>
</dbReference>
<dbReference type="InterPro" id="IPR044742">
    <property type="entry name" value="DEAD/DEAH_RhlB"/>
</dbReference>
<dbReference type="GO" id="GO:0005524">
    <property type="term" value="F:ATP binding"/>
    <property type="evidence" value="ECO:0007669"/>
    <property type="project" value="UniProtKB-KW"/>
</dbReference>
<dbReference type="CDD" id="cd00268">
    <property type="entry name" value="DEADc"/>
    <property type="match status" value="1"/>
</dbReference>
<dbReference type="GO" id="GO:0009266">
    <property type="term" value="P:response to temperature stimulus"/>
    <property type="evidence" value="ECO:0007669"/>
    <property type="project" value="UniProtKB-ARBA"/>
</dbReference>
<dbReference type="PANTHER" id="PTHR47959">
    <property type="entry name" value="ATP-DEPENDENT RNA HELICASE RHLE-RELATED"/>
    <property type="match status" value="1"/>
</dbReference>
<dbReference type="STRING" id="517418.Ctha_0310"/>
<dbReference type="SMART" id="SM00490">
    <property type="entry name" value="HELICc"/>
    <property type="match status" value="1"/>
</dbReference>
<evidence type="ECO:0000256" key="3">
    <source>
        <dbReference type="ARBA" id="ARBA00022741"/>
    </source>
</evidence>
<keyword evidence="5 11" id="KW-0347">Helicase</keyword>
<evidence type="ECO:0000256" key="11">
    <source>
        <dbReference type="RuleBase" id="RU000492"/>
    </source>
</evidence>
<dbReference type="PROSITE" id="PS51192">
    <property type="entry name" value="HELICASE_ATP_BIND_1"/>
    <property type="match status" value="1"/>
</dbReference>
<dbReference type="SMART" id="SM00487">
    <property type="entry name" value="DEXDc"/>
    <property type="match status" value="1"/>
</dbReference>
<dbReference type="Pfam" id="PF00270">
    <property type="entry name" value="DEAD"/>
    <property type="match status" value="1"/>
</dbReference>
<comment type="catalytic activity">
    <reaction evidence="8">
        <text>ATP + H2O = ADP + phosphate + H(+)</text>
        <dbReference type="Rhea" id="RHEA:13065"/>
        <dbReference type="ChEBI" id="CHEBI:15377"/>
        <dbReference type="ChEBI" id="CHEBI:15378"/>
        <dbReference type="ChEBI" id="CHEBI:30616"/>
        <dbReference type="ChEBI" id="CHEBI:43474"/>
        <dbReference type="ChEBI" id="CHEBI:456216"/>
        <dbReference type="EC" id="3.6.4.13"/>
    </reaction>
</comment>
<dbReference type="InterPro" id="IPR000629">
    <property type="entry name" value="RNA-helicase_DEAD-box_CS"/>
</dbReference>
<dbReference type="EC" id="3.6.4.13" evidence="1"/>
<evidence type="ECO:0000256" key="8">
    <source>
        <dbReference type="ARBA" id="ARBA00047984"/>
    </source>
</evidence>
<evidence type="ECO:0000259" key="13">
    <source>
        <dbReference type="PROSITE" id="PS51192"/>
    </source>
</evidence>
<feature type="domain" description="Helicase ATP-binding" evidence="13">
    <location>
        <begin position="35"/>
        <end position="209"/>
    </location>
</feature>
<dbReference type="InterPro" id="IPR011545">
    <property type="entry name" value="DEAD/DEAH_box_helicase_dom"/>
</dbReference>
<feature type="short sequence motif" description="Q motif" evidence="10">
    <location>
        <begin position="4"/>
        <end position="32"/>
    </location>
</feature>
<evidence type="ECO:0000256" key="2">
    <source>
        <dbReference type="ARBA" id="ARBA00022490"/>
    </source>
</evidence>
<evidence type="ECO:0000313" key="16">
    <source>
        <dbReference type="EMBL" id="ACF12781.1"/>
    </source>
</evidence>
<dbReference type="InterPro" id="IPR014001">
    <property type="entry name" value="Helicase_ATP-bd"/>
</dbReference>
<dbReference type="PANTHER" id="PTHR47959:SF13">
    <property type="entry name" value="ATP-DEPENDENT RNA HELICASE RHLE"/>
    <property type="match status" value="1"/>
</dbReference>
<keyword evidence="17" id="KW-1185">Reference proteome</keyword>
<dbReference type="eggNOG" id="COG0513">
    <property type="taxonomic scope" value="Bacteria"/>
</dbReference>
<dbReference type="Proteomes" id="UP000001208">
    <property type="component" value="Chromosome"/>
</dbReference>
<dbReference type="InterPro" id="IPR027417">
    <property type="entry name" value="P-loop_NTPase"/>
</dbReference>
<dbReference type="GO" id="GO:0042255">
    <property type="term" value="P:ribosome assembly"/>
    <property type="evidence" value="ECO:0007669"/>
    <property type="project" value="UniProtKB-ARBA"/>
</dbReference>
<dbReference type="GO" id="GO:0003676">
    <property type="term" value="F:nucleic acid binding"/>
    <property type="evidence" value="ECO:0007669"/>
    <property type="project" value="InterPro"/>
</dbReference>
<evidence type="ECO:0000256" key="9">
    <source>
        <dbReference type="ARBA" id="ARBA00074363"/>
    </source>
</evidence>
<evidence type="ECO:0000259" key="15">
    <source>
        <dbReference type="PROSITE" id="PS51195"/>
    </source>
</evidence>
<evidence type="ECO:0000256" key="12">
    <source>
        <dbReference type="SAM" id="MobiDB-lite"/>
    </source>
</evidence>
<dbReference type="AlphaFoldDB" id="B3QTY3"/>
<organism evidence="16 17">
    <name type="scientific">Chloroherpeton thalassium (strain ATCC 35110 / GB-78)</name>
    <dbReference type="NCBI Taxonomy" id="517418"/>
    <lineage>
        <taxon>Bacteria</taxon>
        <taxon>Pseudomonadati</taxon>
        <taxon>Chlorobiota</taxon>
        <taxon>Chlorobiia</taxon>
        <taxon>Chlorobiales</taxon>
        <taxon>Chloroherpetonaceae</taxon>
        <taxon>Chloroherpeton</taxon>
    </lineage>
</organism>
<feature type="domain" description="DEAD-box RNA helicase Q" evidence="15">
    <location>
        <begin position="4"/>
        <end position="32"/>
    </location>
</feature>
<accession>B3QTY3</accession>
<reference evidence="16 17" key="1">
    <citation type="submission" date="2008-06" db="EMBL/GenBank/DDBJ databases">
        <title>Complete sequence of Chloroherpeton thalassium ATCC 35110.</title>
        <authorList>
            <consortium name="US DOE Joint Genome Institute"/>
            <person name="Lucas S."/>
            <person name="Copeland A."/>
            <person name="Lapidus A."/>
            <person name="Glavina del Rio T."/>
            <person name="Dalin E."/>
            <person name="Tice H."/>
            <person name="Bruce D."/>
            <person name="Goodwin L."/>
            <person name="Pitluck S."/>
            <person name="Schmutz J."/>
            <person name="Larimer F."/>
            <person name="Land M."/>
            <person name="Hauser L."/>
            <person name="Kyrpides N."/>
            <person name="Mikhailova N."/>
            <person name="Liu Z."/>
            <person name="Li T."/>
            <person name="Zhao F."/>
            <person name="Overmann J."/>
            <person name="Bryant D.A."/>
            <person name="Richardson P."/>
        </authorList>
    </citation>
    <scope>NUCLEOTIDE SEQUENCE [LARGE SCALE GENOMIC DNA]</scope>
    <source>
        <strain evidence="17">ATCC 35110 / GB-78</strain>
    </source>
</reference>
<feature type="compositionally biased region" description="Basic residues" evidence="12">
    <location>
        <begin position="422"/>
        <end position="431"/>
    </location>
</feature>
<evidence type="ECO:0000256" key="4">
    <source>
        <dbReference type="ARBA" id="ARBA00022801"/>
    </source>
</evidence>
<dbReference type="KEGG" id="cts:Ctha_0310"/>
<keyword evidence="3 11" id="KW-0547">Nucleotide-binding</keyword>
<name>B3QTY3_CHLT3</name>
<dbReference type="Pfam" id="PF00271">
    <property type="entry name" value="Helicase_C"/>
    <property type="match status" value="1"/>
</dbReference>
<evidence type="ECO:0000256" key="6">
    <source>
        <dbReference type="ARBA" id="ARBA00022840"/>
    </source>
</evidence>
<dbReference type="PROSITE" id="PS00039">
    <property type="entry name" value="DEAD_ATP_HELICASE"/>
    <property type="match status" value="1"/>
</dbReference>
<dbReference type="Gene3D" id="3.40.50.300">
    <property type="entry name" value="P-loop containing nucleotide triphosphate hydrolases"/>
    <property type="match status" value="2"/>
</dbReference>
<dbReference type="EMBL" id="CP001100">
    <property type="protein sequence ID" value="ACF12781.1"/>
    <property type="molecule type" value="Genomic_DNA"/>
</dbReference>
<keyword evidence="2" id="KW-0963">Cytoplasm</keyword>
<evidence type="ECO:0000256" key="7">
    <source>
        <dbReference type="ARBA" id="ARBA00038437"/>
    </source>
</evidence>
<keyword evidence="4 11" id="KW-0378">Hydrolase</keyword>
<dbReference type="SUPFAM" id="SSF52540">
    <property type="entry name" value="P-loop containing nucleoside triphosphate hydrolases"/>
    <property type="match status" value="1"/>
</dbReference>
<evidence type="ECO:0000256" key="10">
    <source>
        <dbReference type="PROSITE-ProRule" id="PRU00552"/>
    </source>
</evidence>
<evidence type="ECO:0000259" key="14">
    <source>
        <dbReference type="PROSITE" id="PS51194"/>
    </source>
</evidence>
<dbReference type="FunFam" id="3.40.50.300:FF:000108">
    <property type="entry name" value="ATP-dependent RNA helicase RhlE"/>
    <property type="match status" value="1"/>
</dbReference>
<evidence type="ECO:0000313" key="17">
    <source>
        <dbReference type="Proteomes" id="UP000001208"/>
    </source>
</evidence>